<protein>
    <submittedName>
        <fullName evidence="2">Transcriptional regulator</fullName>
    </submittedName>
</protein>
<accession>R0E6A3</accession>
<dbReference type="GO" id="GO:0006950">
    <property type="term" value="P:response to stress"/>
    <property type="evidence" value="ECO:0007669"/>
    <property type="project" value="TreeGrafter"/>
</dbReference>
<dbReference type="SUPFAM" id="SSF46785">
    <property type="entry name" value="Winged helix' DNA-binding domain"/>
    <property type="match status" value="1"/>
</dbReference>
<dbReference type="STRING" id="1292034.OR37_03076"/>
<dbReference type="eggNOG" id="COG1846">
    <property type="taxonomic scope" value="Bacteria"/>
</dbReference>
<dbReference type="OrthoDB" id="8228089at2"/>
<dbReference type="EMBL" id="APMP01000022">
    <property type="protein sequence ID" value="ENZ81073.1"/>
    <property type="molecule type" value="Genomic_DNA"/>
</dbReference>
<dbReference type="InterPro" id="IPR039422">
    <property type="entry name" value="MarR/SlyA-like"/>
</dbReference>
<keyword evidence="3" id="KW-1185">Reference proteome</keyword>
<dbReference type="InterPro" id="IPR036388">
    <property type="entry name" value="WH-like_DNA-bd_sf"/>
</dbReference>
<evidence type="ECO:0000259" key="1">
    <source>
        <dbReference type="PROSITE" id="PS50995"/>
    </source>
</evidence>
<gene>
    <name evidence="2" type="ORF">OR37_03076</name>
</gene>
<feature type="domain" description="HTH marR-type" evidence="1">
    <location>
        <begin position="18"/>
        <end position="153"/>
    </location>
</feature>
<dbReference type="PANTHER" id="PTHR33164">
    <property type="entry name" value="TRANSCRIPTIONAL REGULATOR, MARR FAMILY"/>
    <property type="match status" value="1"/>
</dbReference>
<dbReference type="Proteomes" id="UP000013063">
    <property type="component" value="Unassembled WGS sequence"/>
</dbReference>
<evidence type="ECO:0000313" key="2">
    <source>
        <dbReference type="EMBL" id="ENZ81073.1"/>
    </source>
</evidence>
<dbReference type="InterPro" id="IPR000835">
    <property type="entry name" value="HTH_MarR-typ"/>
</dbReference>
<proteinExistence type="predicted"/>
<reference evidence="2 3" key="1">
    <citation type="journal article" date="2013" name="Genome Announc.">
        <title>Draft Genome Sequence for Caulobacter sp. Strain OR37, a Bacterium Tolerant to Heavy Metals.</title>
        <authorList>
            <person name="Utturkar S.M."/>
            <person name="Bollmann A."/>
            <person name="Brzoska R.M."/>
            <person name="Klingeman D.M."/>
            <person name="Epstein S.E."/>
            <person name="Palumbo A.V."/>
            <person name="Brown S.D."/>
        </authorList>
    </citation>
    <scope>NUCLEOTIDE SEQUENCE [LARGE SCALE GENOMIC DNA]</scope>
    <source>
        <strain evidence="2 3">OR37</strain>
    </source>
</reference>
<sequence length="153" mass="16514">MSARAGRFADPLSRPLKYGVLDRLLGHAVRQAKYRVRDAFDEAMSPFGLTTQRFTALMLIAENPGLTQADIAKVMGIARSGAAAIVVALEERDLVERAPSADARAFALALSPHGREALPDLVARVEAHERSLSRNLSPEEVETLKALLARIGG</sequence>
<dbReference type="SMART" id="SM00347">
    <property type="entry name" value="HTH_MARR"/>
    <property type="match status" value="1"/>
</dbReference>
<dbReference type="PANTHER" id="PTHR33164:SF43">
    <property type="entry name" value="HTH-TYPE TRANSCRIPTIONAL REPRESSOR YETL"/>
    <property type="match status" value="1"/>
</dbReference>
<evidence type="ECO:0000313" key="3">
    <source>
        <dbReference type="Proteomes" id="UP000013063"/>
    </source>
</evidence>
<dbReference type="InterPro" id="IPR036390">
    <property type="entry name" value="WH_DNA-bd_sf"/>
</dbReference>
<dbReference type="PROSITE" id="PS50995">
    <property type="entry name" value="HTH_MARR_2"/>
    <property type="match status" value="1"/>
</dbReference>
<dbReference type="RefSeq" id="WP_004621724.1">
    <property type="nucleotide sequence ID" value="NZ_APMP01000022.1"/>
</dbReference>
<dbReference type="GO" id="GO:0003700">
    <property type="term" value="F:DNA-binding transcription factor activity"/>
    <property type="evidence" value="ECO:0007669"/>
    <property type="project" value="InterPro"/>
</dbReference>
<dbReference type="Gene3D" id="1.10.10.10">
    <property type="entry name" value="Winged helix-like DNA-binding domain superfamily/Winged helix DNA-binding domain"/>
    <property type="match status" value="1"/>
</dbReference>
<comment type="caution">
    <text evidence="2">The sequence shown here is derived from an EMBL/GenBank/DDBJ whole genome shotgun (WGS) entry which is preliminary data.</text>
</comment>
<dbReference type="PRINTS" id="PR00598">
    <property type="entry name" value="HTHMARR"/>
</dbReference>
<organism evidence="2 3">
    <name type="scientific">Caulobacter vibrioides OR37</name>
    <dbReference type="NCBI Taxonomy" id="1292034"/>
    <lineage>
        <taxon>Bacteria</taxon>
        <taxon>Pseudomonadati</taxon>
        <taxon>Pseudomonadota</taxon>
        <taxon>Alphaproteobacteria</taxon>
        <taxon>Caulobacterales</taxon>
        <taxon>Caulobacteraceae</taxon>
        <taxon>Caulobacter</taxon>
    </lineage>
</organism>
<dbReference type="PATRIC" id="fig|1292034.3.peg.3056"/>
<name>R0E6A3_CAUVI</name>
<dbReference type="Pfam" id="PF12802">
    <property type="entry name" value="MarR_2"/>
    <property type="match status" value="1"/>
</dbReference>
<dbReference type="AlphaFoldDB" id="R0E6A3"/>